<dbReference type="Pfam" id="PF13673">
    <property type="entry name" value="Acetyltransf_10"/>
    <property type="match status" value="1"/>
</dbReference>
<dbReference type="GO" id="GO:0016747">
    <property type="term" value="F:acyltransferase activity, transferring groups other than amino-acyl groups"/>
    <property type="evidence" value="ECO:0007669"/>
    <property type="project" value="InterPro"/>
</dbReference>
<dbReference type="EMBL" id="FOPP01000003">
    <property type="protein sequence ID" value="SFG92814.1"/>
    <property type="molecule type" value="Genomic_DNA"/>
</dbReference>
<dbReference type="InterPro" id="IPR000182">
    <property type="entry name" value="GNAT_dom"/>
</dbReference>
<protein>
    <submittedName>
        <fullName evidence="2">Predicted N-acyltransferase, GNAT family</fullName>
    </submittedName>
</protein>
<dbReference type="Gene3D" id="3.40.630.30">
    <property type="match status" value="1"/>
</dbReference>
<reference evidence="2 3" key="1">
    <citation type="submission" date="2016-10" db="EMBL/GenBank/DDBJ databases">
        <authorList>
            <person name="de Groot N.N."/>
        </authorList>
    </citation>
    <scope>NUCLEOTIDE SEQUENCE [LARGE SCALE GENOMIC DNA]</scope>
    <source>
        <strain evidence="2 3">DSM 18684</strain>
    </source>
</reference>
<feature type="domain" description="N-acetyltransferase" evidence="1">
    <location>
        <begin position="1"/>
        <end position="143"/>
    </location>
</feature>
<dbReference type="STRING" id="414048.SAMN04489864_103273"/>
<keyword evidence="2" id="KW-0808">Transferase</keyword>
<dbReference type="Proteomes" id="UP000199666">
    <property type="component" value="Unassembled WGS sequence"/>
</dbReference>
<keyword evidence="2" id="KW-0012">Acyltransferase</keyword>
<dbReference type="RefSeq" id="WP_090992778.1">
    <property type="nucleotide sequence ID" value="NZ_FOPP01000003.1"/>
</dbReference>
<sequence>MIKYISSQETLPLRSKMLRDNSPLANCLFPTDDIDGAFHLGFFMNEQIVTVASFFPKQYQDRAGLGYQLRGMATDSEFAGKGYGAKLMDFAISELNALKAAYLWCNARSGATQFYQKKGFKLVSSEFEIEDVGPHYEMILNLNII</sequence>
<evidence type="ECO:0000313" key="3">
    <source>
        <dbReference type="Proteomes" id="UP000199666"/>
    </source>
</evidence>
<dbReference type="PROSITE" id="PS51186">
    <property type="entry name" value="GNAT"/>
    <property type="match status" value="1"/>
</dbReference>
<keyword evidence="3" id="KW-1185">Reference proteome</keyword>
<proteinExistence type="predicted"/>
<dbReference type="AlphaFoldDB" id="A0A1I2VU85"/>
<accession>A0A1I2VU85</accession>
<name>A0A1I2VU85_9SPHI</name>
<dbReference type="OrthoDB" id="2352823at2"/>
<dbReference type="CDD" id="cd04301">
    <property type="entry name" value="NAT_SF"/>
    <property type="match status" value="1"/>
</dbReference>
<dbReference type="InterPro" id="IPR016181">
    <property type="entry name" value="Acyl_CoA_acyltransferase"/>
</dbReference>
<dbReference type="SUPFAM" id="SSF55729">
    <property type="entry name" value="Acyl-CoA N-acyltransferases (Nat)"/>
    <property type="match status" value="1"/>
</dbReference>
<evidence type="ECO:0000259" key="1">
    <source>
        <dbReference type="PROSITE" id="PS51186"/>
    </source>
</evidence>
<evidence type="ECO:0000313" key="2">
    <source>
        <dbReference type="EMBL" id="SFG92814.1"/>
    </source>
</evidence>
<gene>
    <name evidence="2" type="ORF">SAMN04489864_103273</name>
</gene>
<organism evidence="2 3">
    <name type="scientific">Pedobacter insulae</name>
    <dbReference type="NCBI Taxonomy" id="414048"/>
    <lineage>
        <taxon>Bacteria</taxon>
        <taxon>Pseudomonadati</taxon>
        <taxon>Bacteroidota</taxon>
        <taxon>Sphingobacteriia</taxon>
        <taxon>Sphingobacteriales</taxon>
        <taxon>Sphingobacteriaceae</taxon>
        <taxon>Pedobacter</taxon>
    </lineage>
</organism>